<dbReference type="RefSeq" id="XP_046040873.1">
    <property type="nucleotide sequence ID" value="XM_046189185.1"/>
</dbReference>
<gene>
    <name evidence="2" type="ORF">BKA55DRAFT_530979</name>
</gene>
<dbReference type="AlphaFoldDB" id="A0A9P9JSM9"/>
<protein>
    <submittedName>
        <fullName evidence="2">Uncharacterized protein</fullName>
    </submittedName>
</protein>
<reference evidence="2" key="1">
    <citation type="journal article" date="2021" name="Nat. Commun.">
        <title>Genetic determinants of endophytism in the Arabidopsis root mycobiome.</title>
        <authorList>
            <person name="Mesny F."/>
            <person name="Miyauchi S."/>
            <person name="Thiergart T."/>
            <person name="Pickel B."/>
            <person name="Atanasova L."/>
            <person name="Karlsson M."/>
            <person name="Huettel B."/>
            <person name="Barry K.W."/>
            <person name="Haridas S."/>
            <person name="Chen C."/>
            <person name="Bauer D."/>
            <person name="Andreopoulos W."/>
            <person name="Pangilinan J."/>
            <person name="LaButti K."/>
            <person name="Riley R."/>
            <person name="Lipzen A."/>
            <person name="Clum A."/>
            <person name="Drula E."/>
            <person name="Henrissat B."/>
            <person name="Kohler A."/>
            <person name="Grigoriev I.V."/>
            <person name="Martin F.M."/>
            <person name="Hacquard S."/>
        </authorList>
    </citation>
    <scope>NUCLEOTIDE SEQUENCE</scope>
    <source>
        <strain evidence="2">MPI-CAGE-AT-0023</strain>
    </source>
</reference>
<evidence type="ECO:0000256" key="1">
    <source>
        <dbReference type="SAM" id="Phobius"/>
    </source>
</evidence>
<keyword evidence="3" id="KW-1185">Reference proteome</keyword>
<evidence type="ECO:0000313" key="2">
    <source>
        <dbReference type="EMBL" id="KAH7204893.1"/>
    </source>
</evidence>
<keyword evidence="1" id="KW-1133">Transmembrane helix</keyword>
<name>A0A9P9JSM9_FUSRE</name>
<comment type="caution">
    <text evidence="2">The sequence shown here is derived from an EMBL/GenBank/DDBJ whole genome shotgun (WGS) entry which is preliminary data.</text>
</comment>
<keyword evidence="1" id="KW-0812">Transmembrane</keyword>
<dbReference type="EMBL" id="JAGMUX010000041">
    <property type="protein sequence ID" value="KAH7204893.1"/>
    <property type="molecule type" value="Genomic_DNA"/>
</dbReference>
<dbReference type="GeneID" id="70219139"/>
<feature type="transmembrane region" description="Helical" evidence="1">
    <location>
        <begin position="21"/>
        <end position="43"/>
    </location>
</feature>
<sequence length="56" mass="6342">LDRAVFWFIMALIKTYISGNIYTNSLLCFYAALGIKPCLIGYIELYLYTSLLAAIV</sequence>
<proteinExistence type="predicted"/>
<accession>A0A9P9JSM9</accession>
<dbReference type="Proteomes" id="UP000720189">
    <property type="component" value="Unassembled WGS sequence"/>
</dbReference>
<evidence type="ECO:0000313" key="3">
    <source>
        <dbReference type="Proteomes" id="UP000720189"/>
    </source>
</evidence>
<organism evidence="2 3">
    <name type="scientific">Fusarium redolens</name>
    <dbReference type="NCBI Taxonomy" id="48865"/>
    <lineage>
        <taxon>Eukaryota</taxon>
        <taxon>Fungi</taxon>
        <taxon>Dikarya</taxon>
        <taxon>Ascomycota</taxon>
        <taxon>Pezizomycotina</taxon>
        <taxon>Sordariomycetes</taxon>
        <taxon>Hypocreomycetidae</taxon>
        <taxon>Hypocreales</taxon>
        <taxon>Nectriaceae</taxon>
        <taxon>Fusarium</taxon>
        <taxon>Fusarium redolens species complex</taxon>
    </lineage>
</organism>
<dbReference type="OrthoDB" id="3522001at2759"/>
<feature type="non-terminal residue" evidence="2">
    <location>
        <position position="1"/>
    </location>
</feature>
<keyword evidence="1" id="KW-0472">Membrane</keyword>